<protein>
    <submittedName>
        <fullName evidence="2">Protein-tyrosine kinase 2-beta</fullName>
    </submittedName>
</protein>
<organism evidence="2 3">
    <name type="scientific">Stegodyphus mimosarum</name>
    <name type="common">African social velvet spider</name>
    <dbReference type="NCBI Taxonomy" id="407821"/>
    <lineage>
        <taxon>Eukaryota</taxon>
        <taxon>Metazoa</taxon>
        <taxon>Ecdysozoa</taxon>
        <taxon>Arthropoda</taxon>
        <taxon>Chelicerata</taxon>
        <taxon>Arachnida</taxon>
        <taxon>Araneae</taxon>
        <taxon>Araneomorphae</taxon>
        <taxon>Entelegynae</taxon>
        <taxon>Eresoidea</taxon>
        <taxon>Eresidae</taxon>
        <taxon>Stegodyphus</taxon>
    </lineage>
</organism>
<dbReference type="EMBL" id="KK115271">
    <property type="protein sequence ID" value="KFM64636.1"/>
    <property type="molecule type" value="Genomic_DNA"/>
</dbReference>
<dbReference type="SUPFAM" id="SSF56112">
    <property type="entry name" value="Protein kinase-like (PK-like)"/>
    <property type="match status" value="1"/>
</dbReference>
<dbReference type="InterPro" id="IPR011009">
    <property type="entry name" value="Kinase-like_dom_sf"/>
</dbReference>
<keyword evidence="2" id="KW-0829">Tyrosine-protein kinase</keyword>
<sequence>MLRKETKVTHLQEFLSQCDKILFWQHDAIISTIGMVLTNPTALIMEWLPMGTLDKYLQTHENKLRQVDLVEAAYHIARALWYLEEQQCCHGSIRCHNIMVASHTDNSFKVKLADPGVISYSDADIHWIPPECYNDYSRAASSTAADVYAFGTTLWEIFSYGAKPFSNLSPKEAKELYQKGSSLGSPPGCHKEIEKLIFECWIVDQDSRKRPQTIVRDVNQ</sequence>
<evidence type="ECO:0000259" key="1">
    <source>
        <dbReference type="PROSITE" id="PS50011"/>
    </source>
</evidence>
<dbReference type="PANTHER" id="PTHR45807:SF7">
    <property type="entry name" value="TYROSINE-PROTEIN KINASE HOPSCOTCH"/>
    <property type="match status" value="1"/>
</dbReference>
<reference evidence="2 3" key="1">
    <citation type="submission" date="2013-11" db="EMBL/GenBank/DDBJ databases">
        <title>Genome sequencing of Stegodyphus mimosarum.</title>
        <authorList>
            <person name="Bechsgaard J."/>
        </authorList>
    </citation>
    <scope>NUCLEOTIDE SEQUENCE [LARGE SCALE GENOMIC DNA]</scope>
</reference>
<dbReference type="PROSITE" id="PS50011">
    <property type="entry name" value="PROTEIN_KINASE_DOM"/>
    <property type="match status" value="1"/>
</dbReference>
<feature type="domain" description="Protein kinase" evidence="1">
    <location>
        <begin position="1"/>
        <end position="220"/>
    </location>
</feature>
<dbReference type="PIRSF" id="PIRSF000654">
    <property type="entry name" value="Integrin-linked_kinase"/>
    <property type="match status" value="1"/>
</dbReference>
<dbReference type="InterPro" id="IPR000719">
    <property type="entry name" value="Prot_kinase_dom"/>
</dbReference>
<keyword evidence="2" id="KW-0808">Transferase</keyword>
<proteinExistence type="predicted"/>
<dbReference type="GO" id="GO:0005524">
    <property type="term" value="F:ATP binding"/>
    <property type="evidence" value="ECO:0007669"/>
    <property type="project" value="InterPro"/>
</dbReference>
<dbReference type="GO" id="GO:0030154">
    <property type="term" value="P:cell differentiation"/>
    <property type="evidence" value="ECO:0007669"/>
    <property type="project" value="TreeGrafter"/>
</dbReference>
<dbReference type="PRINTS" id="PR00109">
    <property type="entry name" value="TYRKINASE"/>
</dbReference>
<dbReference type="OMA" id="HIARALW"/>
<evidence type="ECO:0000313" key="2">
    <source>
        <dbReference type="EMBL" id="KFM64636.1"/>
    </source>
</evidence>
<dbReference type="InterPro" id="IPR051286">
    <property type="entry name" value="JAK"/>
</dbReference>
<dbReference type="STRING" id="407821.A0A087THP7"/>
<dbReference type="OrthoDB" id="1915767at2759"/>
<dbReference type="AlphaFoldDB" id="A0A087THP7"/>
<name>A0A087THP7_STEMI</name>
<dbReference type="GO" id="GO:0035556">
    <property type="term" value="P:intracellular signal transduction"/>
    <property type="evidence" value="ECO:0007669"/>
    <property type="project" value="TreeGrafter"/>
</dbReference>
<dbReference type="Gene3D" id="1.10.510.10">
    <property type="entry name" value="Transferase(Phosphotransferase) domain 1"/>
    <property type="match status" value="1"/>
</dbReference>
<dbReference type="GO" id="GO:0005829">
    <property type="term" value="C:cytosol"/>
    <property type="evidence" value="ECO:0007669"/>
    <property type="project" value="TreeGrafter"/>
</dbReference>
<dbReference type="GO" id="GO:0004715">
    <property type="term" value="F:non-membrane spanning protein tyrosine kinase activity"/>
    <property type="evidence" value="ECO:0007669"/>
    <property type="project" value="TreeGrafter"/>
</dbReference>
<keyword evidence="2" id="KW-0418">Kinase</keyword>
<dbReference type="InterPro" id="IPR001245">
    <property type="entry name" value="Ser-Thr/Tyr_kinase_cat_dom"/>
</dbReference>
<gene>
    <name evidence="2" type="ORF">X975_09210</name>
</gene>
<dbReference type="GO" id="GO:0005126">
    <property type="term" value="F:cytokine receptor binding"/>
    <property type="evidence" value="ECO:0007669"/>
    <property type="project" value="TreeGrafter"/>
</dbReference>
<evidence type="ECO:0000313" key="3">
    <source>
        <dbReference type="Proteomes" id="UP000054359"/>
    </source>
</evidence>
<dbReference type="PANTHER" id="PTHR45807">
    <property type="entry name" value="TYROSINE-PROTEIN KINASE HOPSCOTCH"/>
    <property type="match status" value="1"/>
</dbReference>
<dbReference type="GO" id="GO:0019221">
    <property type="term" value="P:cytokine-mediated signaling pathway"/>
    <property type="evidence" value="ECO:0007669"/>
    <property type="project" value="TreeGrafter"/>
</dbReference>
<accession>A0A087THP7</accession>
<dbReference type="GO" id="GO:0007259">
    <property type="term" value="P:cell surface receptor signaling pathway via JAK-STAT"/>
    <property type="evidence" value="ECO:0007669"/>
    <property type="project" value="TreeGrafter"/>
</dbReference>
<dbReference type="Pfam" id="PF07714">
    <property type="entry name" value="PK_Tyr_Ser-Thr"/>
    <property type="match status" value="1"/>
</dbReference>
<feature type="non-terminal residue" evidence="2">
    <location>
        <position position="220"/>
    </location>
</feature>
<dbReference type="Proteomes" id="UP000054359">
    <property type="component" value="Unassembled WGS sequence"/>
</dbReference>
<keyword evidence="3" id="KW-1185">Reference proteome</keyword>